<dbReference type="AlphaFoldDB" id="U1EZ13"/>
<feature type="transmembrane region" description="Helical" evidence="2">
    <location>
        <begin position="156"/>
        <end position="174"/>
    </location>
</feature>
<accession>U1EZ13</accession>
<sequence>MAEGRLRIITATVIVVIATLIRPLIEGDDQQLRSRMMMFLIIAGTMIIQLFIQGFWFLEFFLMFAILGEPLAEIAGSKVQNLLWICEFGVFFFLWMPTIQRSALRRRDAKLGTPYQGLPTWKIQSFLIPSYLSALSLVIIFGVILPWNYAIPRHEIVENILMGIIAGSILGLLHNENVLELVLFFGAPGALAIYVGVWAPERRGYSIYSLITMIFLGSYIISCLRKSPAVLEHPYKEGTQPEHEEATQTCTSSPESATWEDGNADWRNAKPRVFSFDMKDPPTRGVFGLGPRIKKSIRVMSRNPAQPRVFWQVALAPVEFVLTVVMAGTFVLAVTDGTTEPVEYFLLGGVLLLMIWLLHHALRRQFGVDRDKVWNTYGRLLHRQVRFAEVTRIDTNMGFYTLWANGTKISIERMCFDYALVYLRLLEELHRRRIRLP</sequence>
<dbReference type="Proteomes" id="UP000016307">
    <property type="component" value="Unassembled WGS sequence"/>
</dbReference>
<feature type="region of interest" description="Disordered" evidence="1">
    <location>
        <begin position="237"/>
        <end position="262"/>
    </location>
</feature>
<feature type="transmembrane region" description="Helical" evidence="2">
    <location>
        <begin position="205"/>
        <end position="224"/>
    </location>
</feature>
<keyword evidence="2" id="KW-0812">Transmembrane</keyword>
<organism evidence="3 4">
    <name type="scientific">Cutibacterium granulosum DSM 20700</name>
    <dbReference type="NCBI Taxonomy" id="1160719"/>
    <lineage>
        <taxon>Bacteria</taxon>
        <taxon>Bacillati</taxon>
        <taxon>Actinomycetota</taxon>
        <taxon>Actinomycetes</taxon>
        <taxon>Propionibacteriales</taxon>
        <taxon>Propionibacteriaceae</taxon>
        <taxon>Cutibacterium</taxon>
    </lineage>
</organism>
<proteinExistence type="predicted"/>
<evidence type="ECO:0000313" key="3">
    <source>
        <dbReference type="EMBL" id="ERF56947.1"/>
    </source>
</evidence>
<keyword evidence="2" id="KW-1133">Transmembrane helix</keyword>
<keyword evidence="4" id="KW-1185">Reference proteome</keyword>
<feature type="compositionally biased region" description="Polar residues" evidence="1">
    <location>
        <begin position="247"/>
        <end position="256"/>
    </location>
</feature>
<evidence type="ECO:0000256" key="1">
    <source>
        <dbReference type="SAM" id="MobiDB-lite"/>
    </source>
</evidence>
<feature type="transmembrane region" description="Helical" evidence="2">
    <location>
        <begin position="181"/>
        <end position="199"/>
    </location>
</feature>
<feature type="compositionally biased region" description="Basic and acidic residues" evidence="1">
    <location>
        <begin position="237"/>
        <end position="246"/>
    </location>
</feature>
<feature type="transmembrane region" description="Helical" evidence="2">
    <location>
        <begin position="309"/>
        <end position="332"/>
    </location>
</feature>
<evidence type="ECO:0000256" key="2">
    <source>
        <dbReference type="SAM" id="Phobius"/>
    </source>
</evidence>
<dbReference type="EMBL" id="AOSS01000163">
    <property type="protein sequence ID" value="ERF56947.1"/>
    <property type="molecule type" value="Genomic_DNA"/>
</dbReference>
<feature type="transmembrane region" description="Helical" evidence="2">
    <location>
        <begin position="344"/>
        <end position="362"/>
    </location>
</feature>
<feature type="transmembrane region" description="Helical" evidence="2">
    <location>
        <begin position="131"/>
        <end position="150"/>
    </location>
</feature>
<keyword evidence="2" id="KW-0472">Membrane</keyword>
<comment type="caution">
    <text evidence="3">The sequence shown here is derived from an EMBL/GenBank/DDBJ whole genome shotgun (WGS) entry which is preliminary data.</text>
</comment>
<feature type="non-terminal residue" evidence="3">
    <location>
        <position position="437"/>
    </location>
</feature>
<name>U1EZ13_9ACTN</name>
<feature type="transmembrane region" description="Helical" evidence="2">
    <location>
        <begin position="6"/>
        <end position="25"/>
    </location>
</feature>
<feature type="transmembrane region" description="Helical" evidence="2">
    <location>
        <begin position="79"/>
        <end position="97"/>
    </location>
</feature>
<evidence type="ECO:0000313" key="4">
    <source>
        <dbReference type="Proteomes" id="UP000016307"/>
    </source>
</evidence>
<reference evidence="3 4" key="1">
    <citation type="journal article" date="2013" name="BMC Genomics">
        <title>Comparative genomics reveals distinct host-interacting traits of three major human-associated propionibacteria.</title>
        <authorList>
            <person name="Mak T.N."/>
            <person name="Schmid M."/>
            <person name="Brzuszkiewicz E."/>
            <person name="Zeng G."/>
            <person name="Meyer R."/>
            <person name="Sfanos K.S."/>
            <person name="Brinkmann V."/>
            <person name="Meyer T.F."/>
            <person name="Bruggemann H."/>
        </authorList>
    </citation>
    <scope>NUCLEOTIDE SEQUENCE [LARGE SCALE GENOMIC DNA]</scope>
    <source>
        <strain evidence="3 4">DSM 20700</strain>
    </source>
</reference>
<gene>
    <name evidence="3" type="ORF">H641_04713</name>
</gene>
<protein>
    <submittedName>
        <fullName evidence="3">Uncharacterized protein</fullName>
    </submittedName>
</protein>
<feature type="transmembrane region" description="Helical" evidence="2">
    <location>
        <begin position="37"/>
        <end position="67"/>
    </location>
</feature>